<keyword evidence="3" id="KW-1185">Reference proteome</keyword>
<evidence type="ECO:0000256" key="1">
    <source>
        <dbReference type="SAM" id="MobiDB-lite"/>
    </source>
</evidence>
<reference evidence="3" key="1">
    <citation type="journal article" date="2019" name="Int. J. Syst. Evol. Microbiol.">
        <title>The Global Catalogue of Microorganisms (GCM) 10K type strain sequencing project: providing services to taxonomists for standard genome sequencing and annotation.</title>
        <authorList>
            <consortium name="The Broad Institute Genomics Platform"/>
            <consortium name="The Broad Institute Genome Sequencing Center for Infectious Disease"/>
            <person name="Wu L."/>
            <person name="Ma J."/>
        </authorList>
    </citation>
    <scope>NUCLEOTIDE SEQUENCE [LARGE SCALE GENOMIC DNA]</scope>
    <source>
        <strain evidence="3">JCM 9687</strain>
    </source>
</reference>
<gene>
    <name evidence="2" type="ORF">GCM10020366_66630</name>
</gene>
<sequence>MARPRIAAGGTLLLDAAAVRKLAAGDVRVRGHVEIARARRAHVVISAVTLAEAMLGSGAGSELAAVLDRIKVLPVRPEDARLGGNCTTGGAAGHRVNSTVDAVVAAVALGLARPVVLLTEDPDGMRHLLSGFPDPAGGGGDRESAELGGDLGSAADSPACEEIGPRAVGRRGIAVVQA</sequence>
<dbReference type="Proteomes" id="UP001500483">
    <property type="component" value="Unassembled WGS sequence"/>
</dbReference>
<dbReference type="RefSeq" id="WP_344931239.1">
    <property type="nucleotide sequence ID" value="NZ_BAAAYK010000038.1"/>
</dbReference>
<evidence type="ECO:0000313" key="3">
    <source>
        <dbReference type="Proteomes" id="UP001500483"/>
    </source>
</evidence>
<dbReference type="SUPFAM" id="SSF88723">
    <property type="entry name" value="PIN domain-like"/>
    <property type="match status" value="1"/>
</dbReference>
<organism evidence="2 3">
    <name type="scientific">Saccharopolyspora gregorii</name>
    <dbReference type="NCBI Taxonomy" id="33914"/>
    <lineage>
        <taxon>Bacteria</taxon>
        <taxon>Bacillati</taxon>
        <taxon>Actinomycetota</taxon>
        <taxon>Actinomycetes</taxon>
        <taxon>Pseudonocardiales</taxon>
        <taxon>Pseudonocardiaceae</taxon>
        <taxon>Saccharopolyspora</taxon>
    </lineage>
</organism>
<evidence type="ECO:0000313" key="2">
    <source>
        <dbReference type="EMBL" id="GAA3365697.1"/>
    </source>
</evidence>
<dbReference type="InterPro" id="IPR029060">
    <property type="entry name" value="PIN-like_dom_sf"/>
</dbReference>
<dbReference type="EMBL" id="BAAAYK010000038">
    <property type="protein sequence ID" value="GAA3365697.1"/>
    <property type="molecule type" value="Genomic_DNA"/>
</dbReference>
<dbReference type="Gene3D" id="3.40.50.1010">
    <property type="entry name" value="5'-nuclease"/>
    <property type="match status" value="1"/>
</dbReference>
<protein>
    <recommendedName>
        <fullName evidence="4">PIN domain-containing protein</fullName>
    </recommendedName>
</protein>
<accession>A0ABP6S1P1</accession>
<proteinExistence type="predicted"/>
<name>A0ABP6S1P1_9PSEU</name>
<feature type="region of interest" description="Disordered" evidence="1">
    <location>
        <begin position="130"/>
        <end position="159"/>
    </location>
</feature>
<comment type="caution">
    <text evidence="2">The sequence shown here is derived from an EMBL/GenBank/DDBJ whole genome shotgun (WGS) entry which is preliminary data.</text>
</comment>
<evidence type="ECO:0008006" key="4">
    <source>
        <dbReference type="Google" id="ProtNLM"/>
    </source>
</evidence>